<feature type="transmembrane region" description="Helical" evidence="6">
    <location>
        <begin position="94"/>
        <end position="114"/>
    </location>
</feature>
<protein>
    <submittedName>
        <fullName evidence="8">Cytochrome c biogenesis protein ResB</fullName>
    </submittedName>
</protein>
<proteinExistence type="predicted"/>
<dbReference type="Proteomes" id="UP001595685">
    <property type="component" value="Unassembled WGS sequence"/>
</dbReference>
<gene>
    <name evidence="8" type="ORF">ACFOLH_12525</name>
</gene>
<evidence type="ECO:0000259" key="7">
    <source>
        <dbReference type="Pfam" id="PF05140"/>
    </source>
</evidence>
<evidence type="ECO:0000256" key="4">
    <source>
        <dbReference type="ARBA" id="ARBA00022989"/>
    </source>
</evidence>
<dbReference type="PANTHER" id="PTHR31566">
    <property type="entry name" value="CYTOCHROME C BIOGENESIS PROTEIN CCS1, CHLOROPLASTIC"/>
    <property type="match status" value="1"/>
</dbReference>
<keyword evidence="3" id="KW-0201">Cytochrome c-type biogenesis</keyword>
<keyword evidence="4 6" id="KW-1133">Transmembrane helix</keyword>
<sequence>MSTATRPREQAPGDAPLPPALGTAGSLRWLWRQLTSMRTALVLLLLLAVATIPGSLFPQRAVDRGAVTAYLAENPSTGEWLDRLGFFDVYASPWFAAVYLLLFVSLVGCIVPRARVHAREWRRRPPATPRRLERLPGHAAAKVDEPLGVVADRVERALRRRGPGGGPWLGHVVDRHDEPGGGLSLAAETGRLRETGNLLFHVSLIGVLLALATGSLYAYRGEALVVEGGSFSNVVPAYDSITPGARFDSSALPPFSFRLDSLDVAFEETQVSEIGSPRDFAADVVYREDPDAPPREATVRVNSPLEVAGSRVFLTGNGYAPVVEVRDADGELRADGAAPFLPEDSSYTSRGVVKAPVPGGEDIGLTGLFLPTAAVDPAGEQVSLFPDARVPRLVLTAWTGDIGLGDGSGQSVYELDTSAMEQVEDEDGRPLVLVLEPGQTVELPDGLGSVTFADLPRFAAFQVRADPSGPLALVAAVLAIVGLTVSLFLPRRRVWVRLSPAAADGHPGPAGGTGGRTVVQVGALSRSRDAGLETEVDRVLAAATDRPMSGDR</sequence>
<feature type="transmembrane region" description="Helical" evidence="6">
    <location>
        <begin position="471"/>
        <end position="489"/>
    </location>
</feature>
<name>A0ABV7WI37_9MICO</name>
<dbReference type="PANTHER" id="PTHR31566:SF0">
    <property type="entry name" value="CYTOCHROME C BIOGENESIS PROTEIN CCS1, CHLOROPLASTIC"/>
    <property type="match status" value="1"/>
</dbReference>
<dbReference type="InterPro" id="IPR023494">
    <property type="entry name" value="Cyt_c_bgen_Ccs1/CcsB/ResB"/>
</dbReference>
<comment type="caution">
    <text evidence="8">The sequence shown here is derived from an EMBL/GenBank/DDBJ whole genome shotgun (WGS) entry which is preliminary data.</text>
</comment>
<feature type="domain" description="ResB-like" evidence="7">
    <location>
        <begin position="37"/>
        <end position="537"/>
    </location>
</feature>
<dbReference type="EMBL" id="JBHRWW010000008">
    <property type="protein sequence ID" value="MFC3689170.1"/>
    <property type="molecule type" value="Genomic_DNA"/>
</dbReference>
<dbReference type="RefSeq" id="WP_340293981.1">
    <property type="nucleotide sequence ID" value="NZ_JBBEOI010000131.1"/>
</dbReference>
<dbReference type="Pfam" id="PF05140">
    <property type="entry name" value="ResB"/>
    <property type="match status" value="1"/>
</dbReference>
<feature type="transmembrane region" description="Helical" evidence="6">
    <location>
        <begin position="198"/>
        <end position="219"/>
    </location>
</feature>
<comment type="subcellular location">
    <subcellularLocation>
        <location evidence="1">Membrane</location>
        <topology evidence="1">Multi-pass membrane protein</topology>
    </subcellularLocation>
</comment>
<organism evidence="8 9">
    <name type="scientific">Aquipuribacter hungaricus</name>
    <dbReference type="NCBI Taxonomy" id="545624"/>
    <lineage>
        <taxon>Bacteria</taxon>
        <taxon>Bacillati</taxon>
        <taxon>Actinomycetota</taxon>
        <taxon>Actinomycetes</taxon>
        <taxon>Micrococcales</taxon>
        <taxon>Intrasporangiaceae</taxon>
        <taxon>Aquipuribacter</taxon>
    </lineage>
</organism>
<feature type="transmembrane region" description="Helical" evidence="6">
    <location>
        <begin position="40"/>
        <end position="57"/>
    </location>
</feature>
<evidence type="ECO:0000256" key="6">
    <source>
        <dbReference type="SAM" id="Phobius"/>
    </source>
</evidence>
<evidence type="ECO:0000256" key="3">
    <source>
        <dbReference type="ARBA" id="ARBA00022748"/>
    </source>
</evidence>
<dbReference type="InterPro" id="IPR007816">
    <property type="entry name" value="ResB-like_domain"/>
</dbReference>
<evidence type="ECO:0000256" key="5">
    <source>
        <dbReference type="ARBA" id="ARBA00023136"/>
    </source>
</evidence>
<evidence type="ECO:0000256" key="1">
    <source>
        <dbReference type="ARBA" id="ARBA00004141"/>
    </source>
</evidence>
<evidence type="ECO:0000313" key="9">
    <source>
        <dbReference type="Proteomes" id="UP001595685"/>
    </source>
</evidence>
<evidence type="ECO:0000313" key="8">
    <source>
        <dbReference type="EMBL" id="MFC3689170.1"/>
    </source>
</evidence>
<reference evidence="9" key="1">
    <citation type="journal article" date="2019" name="Int. J. Syst. Evol. Microbiol.">
        <title>The Global Catalogue of Microorganisms (GCM) 10K type strain sequencing project: providing services to taxonomists for standard genome sequencing and annotation.</title>
        <authorList>
            <consortium name="The Broad Institute Genomics Platform"/>
            <consortium name="The Broad Institute Genome Sequencing Center for Infectious Disease"/>
            <person name="Wu L."/>
            <person name="Ma J."/>
        </authorList>
    </citation>
    <scope>NUCLEOTIDE SEQUENCE [LARGE SCALE GENOMIC DNA]</scope>
    <source>
        <strain evidence="9">NCAIM B.02333</strain>
    </source>
</reference>
<keyword evidence="2 6" id="KW-0812">Transmembrane</keyword>
<accession>A0ABV7WI37</accession>
<keyword evidence="9" id="KW-1185">Reference proteome</keyword>
<keyword evidence="5 6" id="KW-0472">Membrane</keyword>
<evidence type="ECO:0000256" key="2">
    <source>
        <dbReference type="ARBA" id="ARBA00022692"/>
    </source>
</evidence>